<dbReference type="AlphaFoldDB" id="M8C2P4"/>
<dbReference type="EnsemblPlants" id="EMT31550">
    <property type="protein sequence ID" value="EMT31550"/>
    <property type="gene ID" value="F775_01948"/>
</dbReference>
<dbReference type="Gene3D" id="3.30.70.100">
    <property type="match status" value="2"/>
</dbReference>
<evidence type="ECO:0000313" key="3">
    <source>
        <dbReference type="EnsemblPlants" id="EMT31550"/>
    </source>
</evidence>
<dbReference type="PROSITE" id="PS50846">
    <property type="entry name" value="HMA_2"/>
    <property type="match status" value="2"/>
</dbReference>
<feature type="region of interest" description="Disordered" evidence="1">
    <location>
        <begin position="86"/>
        <end position="173"/>
    </location>
</feature>
<dbReference type="CDD" id="cd00371">
    <property type="entry name" value="HMA"/>
    <property type="match status" value="2"/>
</dbReference>
<feature type="compositionally biased region" description="Basic and acidic residues" evidence="1">
    <location>
        <begin position="117"/>
        <end position="163"/>
    </location>
</feature>
<feature type="region of interest" description="Disordered" evidence="1">
    <location>
        <begin position="368"/>
        <end position="410"/>
    </location>
</feature>
<dbReference type="GO" id="GO:0046872">
    <property type="term" value="F:metal ion binding"/>
    <property type="evidence" value="ECO:0007669"/>
    <property type="project" value="InterPro"/>
</dbReference>
<name>M8C2P4_AEGTA</name>
<reference evidence="3" key="1">
    <citation type="submission" date="2015-06" db="UniProtKB">
        <authorList>
            <consortium name="EnsemblPlants"/>
        </authorList>
    </citation>
    <scope>IDENTIFICATION</scope>
</reference>
<dbReference type="PANTHER" id="PTHR46413">
    <property type="entry name" value="HEAVY METAL-ASSOCIATED ISOPRENYLATED PLANT PROTEIN 6"/>
    <property type="match status" value="1"/>
</dbReference>
<dbReference type="PANTHER" id="PTHR46413:SF33">
    <property type="entry name" value="HMA DOMAIN-CONTAINING PROTEIN"/>
    <property type="match status" value="1"/>
</dbReference>
<feature type="compositionally biased region" description="Basic and acidic residues" evidence="1">
    <location>
        <begin position="92"/>
        <end position="108"/>
    </location>
</feature>
<dbReference type="InterPro" id="IPR044594">
    <property type="entry name" value="HIPP01/3/5/6"/>
</dbReference>
<dbReference type="SUPFAM" id="SSF55008">
    <property type="entry name" value="HMA, heavy metal-associated domain"/>
    <property type="match status" value="2"/>
</dbReference>
<feature type="domain" description="HMA" evidence="2">
    <location>
        <begin position="308"/>
        <end position="375"/>
    </location>
</feature>
<sequence length="451" mass="49118">MPKAEPTDRCACGLAPPHPIWLGATPAQEAAYLKHWRQHTLVEERADGERRMQWDCEEEEEERARLAAMPRLSRRRRRLPPIFIDLTVGDNDGERRRRGVQQEEKPEADAGSGCEGQAKEKPADDKDKDKEKGGGGCKDDKADKDKDKDKGCGGGKDDKGGKDKAKKPPPPLPVVTAVLKVDMHCDGCAHRIRASVRRFPGVEGVAMEVDKGSMTVVGRFDAKKLRDRVAAKTRKKVELVGGKDNKGGGDKDKCADGGGDKNKCADGEGKKEEEKKEQDDKCGGGGNAGKGKGGKDNKKPAVPVIVTVVLKIGSAGLHCDGCMHRIRCKLFKIKGVEQVKMDPGKNQVTVTGTMDAKALPEKLRKKLRRPVDVVPPGKGDNKEKDKDGCNKDGKQQQQQQQGGDGKQCKEAAEKALAAELQLWKTAFYDQQAMQATEFLLSDENPNACAVM</sequence>
<dbReference type="InterPro" id="IPR006121">
    <property type="entry name" value="HMA_dom"/>
</dbReference>
<organism evidence="3">
    <name type="scientific">Aegilops tauschii</name>
    <name type="common">Tausch's goatgrass</name>
    <name type="synonym">Aegilops squarrosa</name>
    <dbReference type="NCBI Taxonomy" id="37682"/>
    <lineage>
        <taxon>Eukaryota</taxon>
        <taxon>Viridiplantae</taxon>
        <taxon>Streptophyta</taxon>
        <taxon>Embryophyta</taxon>
        <taxon>Tracheophyta</taxon>
        <taxon>Spermatophyta</taxon>
        <taxon>Magnoliopsida</taxon>
        <taxon>Liliopsida</taxon>
        <taxon>Poales</taxon>
        <taxon>Poaceae</taxon>
        <taxon>BOP clade</taxon>
        <taxon>Pooideae</taxon>
        <taxon>Triticodae</taxon>
        <taxon>Triticeae</taxon>
        <taxon>Triticinae</taxon>
        <taxon>Aegilops</taxon>
    </lineage>
</organism>
<dbReference type="InterPro" id="IPR036163">
    <property type="entry name" value="HMA_dom_sf"/>
</dbReference>
<feature type="domain" description="HMA" evidence="2">
    <location>
        <begin position="174"/>
        <end position="237"/>
    </location>
</feature>
<dbReference type="Pfam" id="PF00403">
    <property type="entry name" value="HMA"/>
    <property type="match status" value="2"/>
</dbReference>
<accession>M8C2P4</accession>
<evidence type="ECO:0000259" key="2">
    <source>
        <dbReference type="PROSITE" id="PS50846"/>
    </source>
</evidence>
<feature type="compositionally biased region" description="Basic and acidic residues" evidence="1">
    <location>
        <begin position="240"/>
        <end position="282"/>
    </location>
</feature>
<evidence type="ECO:0000256" key="1">
    <source>
        <dbReference type="SAM" id="MobiDB-lite"/>
    </source>
</evidence>
<protein>
    <recommendedName>
        <fullName evidence="2">HMA domain-containing protein</fullName>
    </recommendedName>
</protein>
<proteinExistence type="predicted"/>
<feature type="region of interest" description="Disordered" evidence="1">
    <location>
        <begin position="240"/>
        <end position="299"/>
    </location>
</feature>
<feature type="compositionally biased region" description="Basic and acidic residues" evidence="1">
    <location>
        <begin position="379"/>
        <end position="394"/>
    </location>
</feature>